<comment type="similarity">
    <text evidence="3">Belongs to the FdhD family.</text>
</comment>
<dbReference type="Gene3D" id="3.40.140.10">
    <property type="entry name" value="Cytidine Deaminase, domain 2"/>
    <property type="match status" value="1"/>
</dbReference>
<organism evidence="4 5">
    <name type="scientific">Vibrio nitrifigilis</name>
    <dbReference type="NCBI Taxonomy" id="2789781"/>
    <lineage>
        <taxon>Bacteria</taxon>
        <taxon>Pseudomonadati</taxon>
        <taxon>Pseudomonadota</taxon>
        <taxon>Gammaproteobacteria</taxon>
        <taxon>Vibrionales</taxon>
        <taxon>Vibrionaceae</taxon>
        <taxon>Vibrio</taxon>
    </lineage>
</organism>
<dbReference type="PANTHER" id="PTHR30592">
    <property type="entry name" value="FORMATE DEHYDROGENASE"/>
    <property type="match status" value="1"/>
</dbReference>
<evidence type="ECO:0000313" key="5">
    <source>
        <dbReference type="Proteomes" id="UP000597206"/>
    </source>
</evidence>
<dbReference type="PANTHER" id="PTHR30592:SF1">
    <property type="entry name" value="SULFUR CARRIER PROTEIN FDHD"/>
    <property type="match status" value="1"/>
</dbReference>
<sequence length="276" mass="30551">MSVELSPVDFPAYKIKPMIRYQQGNDGQQEEDALIQETPVAIEFNGVAYTVMMCTPMDLEEFAVGFALTEGIIDQLKDVHDVDIEQQDNGITVNVRIANRCVDRLQQKRRSLAGMTGCGICGTEKLDSVCRYSQPLPTATSFDIENLQYALDNLHAHQVLNQVTGSSHAAAYLSAEGEIEAIFEDVGRHIALDKLVGWVLRQQKSQGAILVTSRASFEMVQKVVASGVQFLFAVSAATNMAVEMADQLNLTLCGYCRRGRANIYTHPERLKFPSEK</sequence>
<dbReference type="Proteomes" id="UP000597206">
    <property type="component" value="Unassembled WGS sequence"/>
</dbReference>
<feature type="active site" description="Cysteine persulfide intermediate" evidence="3">
    <location>
        <position position="118"/>
    </location>
</feature>
<dbReference type="PIRSF" id="PIRSF015626">
    <property type="entry name" value="FdhD"/>
    <property type="match status" value="1"/>
</dbReference>
<evidence type="ECO:0000256" key="3">
    <source>
        <dbReference type="HAMAP-Rule" id="MF_00187"/>
    </source>
</evidence>
<dbReference type="InterPro" id="IPR003786">
    <property type="entry name" value="FdhD"/>
</dbReference>
<evidence type="ECO:0000256" key="2">
    <source>
        <dbReference type="ARBA" id="ARBA00023150"/>
    </source>
</evidence>
<gene>
    <name evidence="3 4" type="primary">fdhD</name>
    <name evidence="4" type="ORF">I1A42_13050</name>
</gene>
<dbReference type="EMBL" id="JADPMR010000001">
    <property type="protein sequence ID" value="MBF9001440.1"/>
    <property type="molecule type" value="Genomic_DNA"/>
</dbReference>
<dbReference type="Pfam" id="PF02634">
    <property type="entry name" value="FdhD-NarQ"/>
    <property type="match status" value="1"/>
</dbReference>
<name>A0ABS0GG83_9VIBR</name>
<keyword evidence="1 3" id="KW-0963">Cytoplasm</keyword>
<comment type="subcellular location">
    <subcellularLocation>
        <location evidence="3">Cytoplasm</location>
    </subcellularLocation>
</comment>
<dbReference type="HAMAP" id="MF_00187">
    <property type="entry name" value="FdhD"/>
    <property type="match status" value="1"/>
</dbReference>
<comment type="caution">
    <text evidence="3">Lacks conserved residue(s) required for the propagation of feature annotation.</text>
</comment>
<dbReference type="Gene3D" id="3.10.20.10">
    <property type="match status" value="1"/>
</dbReference>
<dbReference type="SUPFAM" id="SSF53927">
    <property type="entry name" value="Cytidine deaminase-like"/>
    <property type="match status" value="1"/>
</dbReference>
<dbReference type="NCBIfam" id="TIGR00129">
    <property type="entry name" value="fdhD_narQ"/>
    <property type="match status" value="1"/>
</dbReference>
<proteinExistence type="inferred from homology"/>
<protein>
    <recommendedName>
        <fullName evidence="3">Sulfur carrier protein FdhD</fullName>
    </recommendedName>
</protein>
<dbReference type="InterPro" id="IPR016193">
    <property type="entry name" value="Cytidine_deaminase-like"/>
</dbReference>
<keyword evidence="5" id="KW-1185">Reference proteome</keyword>
<accession>A0ABS0GG83</accession>
<dbReference type="RefSeq" id="WP_196123695.1">
    <property type="nucleotide sequence ID" value="NZ_JADPMR010000001.1"/>
</dbReference>
<evidence type="ECO:0000313" key="4">
    <source>
        <dbReference type="EMBL" id="MBF9001440.1"/>
    </source>
</evidence>
<evidence type="ECO:0000256" key="1">
    <source>
        <dbReference type="ARBA" id="ARBA00022490"/>
    </source>
</evidence>
<comment type="caution">
    <text evidence="4">The sequence shown here is derived from an EMBL/GenBank/DDBJ whole genome shotgun (WGS) entry which is preliminary data.</text>
</comment>
<reference evidence="4 5" key="1">
    <citation type="submission" date="2020-11" db="EMBL/GenBank/DDBJ databases">
        <title>Vibrio nitrifigilis sp. nov., a marine nitrogen-fixing bacterium isolated from the lagoon sediment of an islet inside an atoll.</title>
        <authorList>
            <person name="Wang L.-T."/>
            <person name="Shieh W.Y."/>
        </authorList>
    </citation>
    <scope>NUCLEOTIDE SEQUENCE [LARGE SCALE GENOMIC DNA]</scope>
    <source>
        <strain evidence="4 5">NFV-1</strain>
    </source>
</reference>
<keyword evidence="2 3" id="KW-0501">Molybdenum cofactor biosynthesis</keyword>
<comment type="function">
    <text evidence="3">Required for formate dehydrogenase (FDH) activity. Acts as a sulfur carrier protein that transfers sulfur from IscS to the molybdenum cofactor prior to its insertion into FDH.</text>
</comment>